<keyword evidence="1" id="KW-1133">Transmembrane helix</keyword>
<dbReference type="InterPro" id="IPR012902">
    <property type="entry name" value="N_methyl_site"/>
</dbReference>
<dbReference type="AlphaFoldDB" id="A0A2N5ZM72"/>
<accession>A0A2N5ZM72</accession>
<evidence type="ECO:0000313" key="2">
    <source>
        <dbReference type="EMBL" id="PLX19722.1"/>
    </source>
</evidence>
<evidence type="ECO:0000313" key="3">
    <source>
        <dbReference type="Proteomes" id="UP000234857"/>
    </source>
</evidence>
<dbReference type="InterPro" id="IPR045584">
    <property type="entry name" value="Pilin-like"/>
</dbReference>
<keyword evidence="1" id="KW-0812">Transmembrane</keyword>
<dbReference type="Proteomes" id="UP000234857">
    <property type="component" value="Unassembled WGS sequence"/>
</dbReference>
<protein>
    <recommendedName>
        <fullName evidence="4">Type II secretion system protein GspH</fullName>
    </recommendedName>
</protein>
<organism evidence="2 3">
    <name type="scientific">Muiribacterium halophilum</name>
    <dbReference type="NCBI Taxonomy" id="2053465"/>
    <lineage>
        <taxon>Bacteria</taxon>
        <taxon>Candidatus Muiribacteriota</taxon>
        <taxon>Candidatus Muiribacteriia</taxon>
        <taxon>Candidatus Muiribacteriales</taxon>
        <taxon>Candidatus Muiribacteriaceae</taxon>
        <taxon>Candidatus Muiribacterium</taxon>
    </lineage>
</organism>
<gene>
    <name evidence="2" type="ORF">C0601_01125</name>
</gene>
<reference evidence="2 3" key="1">
    <citation type="submission" date="2017-11" db="EMBL/GenBank/DDBJ databases">
        <title>Genome-resolved metagenomics identifies genetic mobility, metabolic interactions, and unexpected diversity in perchlorate-reducing communities.</title>
        <authorList>
            <person name="Barnum T.P."/>
            <person name="Figueroa I.A."/>
            <person name="Carlstrom C.I."/>
            <person name="Lucas L.N."/>
            <person name="Engelbrektson A.L."/>
            <person name="Coates J.D."/>
        </authorList>
    </citation>
    <scope>NUCLEOTIDE SEQUENCE [LARGE SCALE GENOMIC DNA]</scope>
    <source>
        <strain evidence="2">BM706</strain>
    </source>
</reference>
<dbReference type="NCBIfam" id="TIGR02532">
    <property type="entry name" value="IV_pilin_GFxxxE"/>
    <property type="match status" value="1"/>
</dbReference>
<dbReference type="Pfam" id="PF07963">
    <property type="entry name" value="N_methyl"/>
    <property type="match status" value="1"/>
</dbReference>
<evidence type="ECO:0000256" key="1">
    <source>
        <dbReference type="SAM" id="Phobius"/>
    </source>
</evidence>
<name>A0A2N5ZM72_MUIH1</name>
<comment type="caution">
    <text evidence="2">The sequence shown here is derived from an EMBL/GenBank/DDBJ whole genome shotgun (WGS) entry which is preliminary data.</text>
</comment>
<dbReference type="SUPFAM" id="SSF54523">
    <property type="entry name" value="Pili subunits"/>
    <property type="match status" value="1"/>
</dbReference>
<proteinExistence type="predicted"/>
<feature type="transmembrane region" description="Helical" evidence="1">
    <location>
        <begin position="6"/>
        <end position="30"/>
    </location>
</feature>
<dbReference type="Gene3D" id="3.30.700.10">
    <property type="entry name" value="Glycoprotein, Type 4 Pilin"/>
    <property type="match status" value="1"/>
</dbReference>
<sequence>MKNRGFTLLELMVSVVIIGILASVGTANFLKFKEDYDVDSAQSILVSDLMLARELSKTKNELYLEDSYQKIYYALEIKSDKEYVISLLTKDYSKIKEYAQERSLSKGGNVKFDLVDDMQNLFYIVFKWDGEVVFLDAELNEIEPPGEGIPEIVIKSVNSDYKAEINIDSISGKFNYE</sequence>
<keyword evidence="1" id="KW-0472">Membrane</keyword>
<evidence type="ECO:0008006" key="4">
    <source>
        <dbReference type="Google" id="ProtNLM"/>
    </source>
</evidence>
<dbReference type="EMBL" id="PKTG01000020">
    <property type="protein sequence ID" value="PLX19722.1"/>
    <property type="molecule type" value="Genomic_DNA"/>
</dbReference>